<feature type="domain" description="Trimeric autotransporter adhesin YadA-like head" evidence="3">
    <location>
        <begin position="207"/>
        <end position="230"/>
    </location>
</feature>
<feature type="compositionally biased region" description="Low complexity" evidence="1">
    <location>
        <begin position="430"/>
        <end position="454"/>
    </location>
</feature>
<feature type="domain" description="Trimeric autotransporter adhesin YadA-like head" evidence="3">
    <location>
        <begin position="667"/>
        <end position="691"/>
    </location>
</feature>
<organism evidence="4 5">
    <name type="scientific">Winogradskyella pelagia</name>
    <dbReference type="NCBI Taxonomy" id="2819984"/>
    <lineage>
        <taxon>Bacteria</taxon>
        <taxon>Pseudomonadati</taxon>
        <taxon>Bacteroidota</taxon>
        <taxon>Flavobacteriia</taxon>
        <taxon>Flavobacteriales</taxon>
        <taxon>Flavobacteriaceae</taxon>
        <taxon>Winogradskyella</taxon>
    </lineage>
</organism>
<feature type="domain" description="Trimeric autotransporter adhesin YadA-like head" evidence="3">
    <location>
        <begin position="388"/>
        <end position="414"/>
    </location>
</feature>
<reference evidence="4 5" key="1">
    <citation type="submission" date="2021-03" db="EMBL/GenBank/DDBJ databases">
        <title>Winogradskyella sp. nov., isolated from costal sediment.</title>
        <authorList>
            <person name="Gao C."/>
        </authorList>
    </citation>
    <scope>NUCLEOTIDE SEQUENCE [LARGE SCALE GENOMIC DNA]</scope>
    <source>
        <strain evidence="4 5">DF17</strain>
    </source>
</reference>
<feature type="domain" description="Trimeric autotransporter adhesin YadA-like head" evidence="3">
    <location>
        <begin position="360"/>
        <end position="384"/>
    </location>
</feature>
<feature type="domain" description="Trimeric autotransporter adhesin YadA-like head" evidence="3">
    <location>
        <begin position="179"/>
        <end position="203"/>
    </location>
</feature>
<dbReference type="EMBL" id="JAGEVF010000001">
    <property type="protein sequence ID" value="MBO3115521.1"/>
    <property type="molecule type" value="Genomic_DNA"/>
</dbReference>
<proteinExistence type="predicted"/>
<evidence type="ECO:0000256" key="2">
    <source>
        <dbReference type="SAM" id="SignalP"/>
    </source>
</evidence>
<dbReference type="RefSeq" id="WP_208152280.1">
    <property type="nucleotide sequence ID" value="NZ_JAGEVF010000001.1"/>
</dbReference>
<dbReference type="Pfam" id="PF05658">
    <property type="entry name" value="YadA_head"/>
    <property type="match status" value="9"/>
</dbReference>
<dbReference type="InterPro" id="IPR008640">
    <property type="entry name" value="Adhesin_Head_dom"/>
</dbReference>
<feature type="domain" description="Trimeric autotransporter adhesin YadA-like head" evidence="3">
    <location>
        <begin position="611"/>
        <end position="636"/>
    </location>
</feature>
<evidence type="ECO:0000313" key="4">
    <source>
        <dbReference type="EMBL" id="MBO3115521.1"/>
    </source>
</evidence>
<feature type="domain" description="Trimeric autotransporter adhesin YadA-like head" evidence="3">
    <location>
        <begin position="639"/>
        <end position="663"/>
    </location>
</feature>
<gene>
    <name evidence="4" type="ORF">J4050_02110</name>
</gene>
<evidence type="ECO:0000256" key="1">
    <source>
        <dbReference type="SAM" id="MobiDB-lite"/>
    </source>
</evidence>
<feature type="region of interest" description="Disordered" evidence="1">
    <location>
        <begin position="398"/>
        <end position="454"/>
    </location>
</feature>
<dbReference type="InterPro" id="IPR011049">
    <property type="entry name" value="Serralysin-like_metalloprot_C"/>
</dbReference>
<dbReference type="Proteomes" id="UP000676776">
    <property type="component" value="Unassembled WGS sequence"/>
</dbReference>
<name>A0ABS3SYF8_9FLAO</name>
<feature type="domain" description="Trimeric autotransporter adhesin YadA-like head" evidence="3">
    <location>
        <begin position="444"/>
        <end position="467"/>
    </location>
</feature>
<accession>A0ABS3SYF8</accession>
<evidence type="ECO:0000259" key="3">
    <source>
        <dbReference type="Pfam" id="PF05658"/>
    </source>
</evidence>
<feature type="compositionally biased region" description="Polar residues" evidence="1">
    <location>
        <begin position="402"/>
        <end position="429"/>
    </location>
</feature>
<keyword evidence="5" id="KW-1185">Reference proteome</keyword>
<dbReference type="Gene3D" id="2.150.10.10">
    <property type="entry name" value="Serralysin-like metalloprotease, C-terminal"/>
    <property type="match status" value="5"/>
</dbReference>
<feature type="signal peptide" evidence="2">
    <location>
        <begin position="1"/>
        <end position="20"/>
    </location>
</feature>
<evidence type="ECO:0000313" key="5">
    <source>
        <dbReference type="Proteomes" id="UP000676776"/>
    </source>
</evidence>
<keyword evidence="2" id="KW-0732">Signal</keyword>
<feature type="chain" id="PRO_5045406190" description="Trimeric autotransporter adhesin YadA-like head domain-containing protein" evidence="2">
    <location>
        <begin position="21"/>
        <end position="882"/>
    </location>
</feature>
<protein>
    <recommendedName>
        <fullName evidence="3">Trimeric autotransporter adhesin YadA-like head domain-containing protein</fullName>
    </recommendedName>
</protein>
<feature type="domain" description="Trimeric autotransporter adhesin YadA-like head" evidence="3">
    <location>
        <begin position="416"/>
        <end position="441"/>
    </location>
</feature>
<comment type="caution">
    <text evidence="4">The sequence shown here is derived from an EMBL/GenBank/DDBJ whole genome shotgun (WGS) entry which is preliminary data.</text>
</comment>
<dbReference type="SUPFAM" id="SSF101967">
    <property type="entry name" value="Adhesin YadA, collagen-binding domain"/>
    <property type="match status" value="3"/>
</dbReference>
<dbReference type="CDD" id="cd12820">
    <property type="entry name" value="LbR_YadA-like"/>
    <property type="match status" value="3"/>
</dbReference>
<sequence length="882" mass="90216">MKTYLYSLVLVLFSTVSLTAQNNSINYKAIIKDNLGNVVANETITIQLSILQGVTQTNVYQETHTPTTDANGLVILNIGEGTVDSGDFSSIDWASAEHFLNVQIDTGSGLVDLGTTRFMTVPYALNAETANNVNGLNTITEDSKTGWRLKDRNPNNYGNIGINAVDLSISNATSSTYGATGLNSTAMGNRTEASGDSSLATGFSTIASGNNSTALGRSTTASGIYSTAMGEGTIAESVQSTALGKYNVGGGDPQSVVGTDPLLEVGNGTSNSNRSNALTILKNGTIVAPSLDISEITDDKTLITKEYADLNLGSSGLEALDEGNGTGWRLKGSDPNNYGNIGAFAIDLSFNNLSSTTKGATGFNSFTIGFGTEASENNSTAMGRETVASGSGATAMGFRTEASGSNSTAMGNRSVASGSNSRAMGSSTEASGSNSTAMGSSTGASGTSSTAMGTSTEASGNYATAMGVSTTASGFNSTAMGFVTTAEAFISLAIGRYNIGGGDPFNWVETDPLFEIGNGISNSNRSNALTLFKNGTITAPSFDLSEITDDKALITKEYADLNLGSSGLEALDEGNGNGWRLNGVDAANYGNVGNNAVDLSHSTVASSTQGATGAYSFATGRNNTASALYATAIGNQNNATNIAAVAMGSSANASGDYSISLGRETTASGGSSVALGSATTATNIGSIAMGSATEATGRSATAAGRFTRAQAFSSAALGRYNIGNGNANSWIESDPLFEIGNGTDDTNRSNALTVLKNGKVDIPGDLTINNTTTIGSSGTAISEVIKITGVGDAGGTTIIDYPTGYNWENTHVVSCKVKSNTGGAQGLNWYTTAGNYTSGDTNSVYVNLENSFANTNLNKIRIKISDSQYIGTEYILILMKID</sequence>